<accession>A0A2T7URD7</accession>
<dbReference type="OrthoDB" id="7877307at2"/>
<proteinExistence type="predicted"/>
<dbReference type="AlphaFoldDB" id="A0A2T7URD7"/>
<dbReference type="InterPro" id="IPR013320">
    <property type="entry name" value="ConA-like_dom_sf"/>
</dbReference>
<protein>
    <recommendedName>
        <fullName evidence="3">LamG-like jellyroll fold domain-containing protein</fullName>
    </recommendedName>
</protein>
<evidence type="ECO:0000313" key="1">
    <source>
        <dbReference type="EMBL" id="PVE47247.1"/>
    </source>
</evidence>
<evidence type="ECO:0008006" key="3">
    <source>
        <dbReference type="Google" id="ProtNLM"/>
    </source>
</evidence>
<sequence length="919" mass="93991">MALDTLYSLGTVSVGAGSTTVTGAGTAWITSNTRPGDDFRALGLTVPIASIDSATQITLARPWPGAAIAAGNYDIRQIDDGARALTAANIMRQSLGSGTLTSLAALTSGANLMPYWTGAGVMATTPLSAAARTLLAGASVAAMRDVLGVGTPEDYATAEDVERIEGGLTLAALAGTKGVTAVDVLVYDTGRDSDGGAWRKRCQHTSWWNETLNTATRGARREFPAVAVIVAEAGKITIYDGDDPALPMWMVFNAAGGMALDANILPGDPITSIAMLNGTLVVSSNNTGGGRGGVRTICFVSDQADNMGLSSSYRDYNGAIADRNSGRTYRAGDSNALVNAVANDVAMTVLPGAPADPVTGLPVPTIAVATDGGVSVIKDDGSVVDIAYAAYSRSIRVAFRADGALVFSVDSLPSNQRWVHVFRRIPAADILETNGYTKGASDEHYAALYNAAYNLDLQWPGLWTGVEATSNGVNRLAPEAWGSAQGLIRLASNPSAPSKGMLAAISASHTSGWLVGATKGAFLSSTDSAPLVGSGELVTNGTFDTDLSGWTAATPETVLTHNAGRIRVAGTAAGAYGKAAATIPTVIGKTYVLQLEGFAGTGSPYVYLGSSAGASNYAAVAPSAGPITFVAISATTHITLYSSGALGVFYSEYDNVSVRLAEPDRSAGARGVIAQGTLTRAAVAAGAELMGYSGWSAANYLEQAYNPALDLGTGDFCVMGWVNYPAGGAQYLFARQDAAQSGPRLRIYTGGGSITASSSGATLTGTLAMTVGAWGHVVYLRKDGVAQLYLNGRLHLSAADAASVSNTSAVTRLGANVNGAFPLTAGALALWRIGATAPSAEQIRKIHADEKALFQPGAQCTLYGASDAVTALAEDPVTGLLHVGTSAGRSDFRGLRRIANTTTAVTTAISAMGGLIAEQ</sequence>
<dbReference type="Proteomes" id="UP000244810">
    <property type="component" value="Unassembled WGS sequence"/>
</dbReference>
<reference evidence="1 2" key="1">
    <citation type="journal article" date="2011" name="Syst. Appl. Microbiol.">
        <title>Defluviimonas denitrificans gen. nov., sp. nov., and Pararhodobacter aggregans gen. nov., sp. nov., non-phototrophic Rhodobacteraceae from the biofilter of a marine aquaculture.</title>
        <authorList>
            <person name="Foesel B.U."/>
            <person name="Drake H.L."/>
            <person name="Schramm A."/>
        </authorList>
    </citation>
    <scope>NUCLEOTIDE SEQUENCE [LARGE SCALE GENOMIC DNA]</scope>
    <source>
        <strain evidence="1 2">D1-19</strain>
    </source>
</reference>
<name>A0A2T7URD7_9RHOB</name>
<dbReference type="Gene3D" id="2.60.120.200">
    <property type="match status" value="1"/>
</dbReference>
<evidence type="ECO:0000313" key="2">
    <source>
        <dbReference type="Proteomes" id="UP000244810"/>
    </source>
</evidence>
<dbReference type="RefSeq" id="WP_116548245.1">
    <property type="nucleotide sequence ID" value="NZ_QDDR01000006.1"/>
</dbReference>
<keyword evidence="2" id="KW-1185">Reference proteome</keyword>
<comment type="caution">
    <text evidence="1">The sequence shown here is derived from an EMBL/GenBank/DDBJ whole genome shotgun (WGS) entry which is preliminary data.</text>
</comment>
<dbReference type="Pfam" id="PF13385">
    <property type="entry name" value="Laminin_G_3"/>
    <property type="match status" value="1"/>
</dbReference>
<gene>
    <name evidence="1" type="ORF">DDE23_13490</name>
</gene>
<dbReference type="SUPFAM" id="SSF49899">
    <property type="entry name" value="Concanavalin A-like lectins/glucanases"/>
    <property type="match status" value="1"/>
</dbReference>
<organism evidence="1 2">
    <name type="scientific">Pararhodobacter aggregans</name>
    <dbReference type="NCBI Taxonomy" id="404875"/>
    <lineage>
        <taxon>Bacteria</taxon>
        <taxon>Pseudomonadati</taxon>
        <taxon>Pseudomonadota</taxon>
        <taxon>Alphaproteobacteria</taxon>
        <taxon>Rhodobacterales</taxon>
        <taxon>Paracoccaceae</taxon>
        <taxon>Pararhodobacter</taxon>
    </lineage>
</organism>
<dbReference type="EMBL" id="QDDR01000006">
    <property type="protein sequence ID" value="PVE47247.1"/>
    <property type="molecule type" value="Genomic_DNA"/>
</dbReference>